<dbReference type="InterPro" id="IPR050979">
    <property type="entry name" value="LD-transpeptidase"/>
</dbReference>
<dbReference type="GO" id="GO:0016740">
    <property type="term" value="F:transferase activity"/>
    <property type="evidence" value="ECO:0007669"/>
    <property type="project" value="UniProtKB-KW"/>
</dbReference>
<protein>
    <submittedName>
        <fullName evidence="9">Murein L,D-transpeptidase</fullName>
    </submittedName>
</protein>
<dbReference type="Proteomes" id="UP000241848">
    <property type="component" value="Unassembled WGS sequence"/>
</dbReference>
<feature type="domain" description="L,D-TPase catalytic" evidence="8">
    <location>
        <begin position="460"/>
        <end position="576"/>
    </location>
</feature>
<dbReference type="InterPro" id="IPR038063">
    <property type="entry name" value="Transpep_catalytic_dom"/>
</dbReference>
<dbReference type="SUPFAM" id="SSF141523">
    <property type="entry name" value="L,D-transpeptidase catalytic domain-like"/>
    <property type="match status" value="1"/>
</dbReference>
<evidence type="ECO:0000256" key="7">
    <source>
        <dbReference type="SAM" id="Phobius"/>
    </source>
</evidence>
<keyword evidence="7" id="KW-1133">Transmembrane helix</keyword>
<comment type="caution">
    <text evidence="9">The sequence shown here is derived from an EMBL/GenBank/DDBJ whole genome shotgun (WGS) entry which is preliminary data.</text>
</comment>
<dbReference type="GO" id="GO:0005576">
    <property type="term" value="C:extracellular region"/>
    <property type="evidence" value="ECO:0007669"/>
    <property type="project" value="TreeGrafter"/>
</dbReference>
<dbReference type="PROSITE" id="PS52029">
    <property type="entry name" value="LD_TPASE"/>
    <property type="match status" value="1"/>
</dbReference>
<gene>
    <name evidence="9" type="ORF">C7B45_04280</name>
</gene>
<evidence type="ECO:0000256" key="5">
    <source>
        <dbReference type="ARBA" id="ARBA00023316"/>
    </source>
</evidence>
<evidence type="ECO:0000256" key="2">
    <source>
        <dbReference type="ARBA" id="ARBA00022679"/>
    </source>
</evidence>
<evidence type="ECO:0000256" key="3">
    <source>
        <dbReference type="ARBA" id="ARBA00022960"/>
    </source>
</evidence>
<keyword evidence="5 6" id="KW-0961">Cell wall biogenesis/degradation</keyword>
<keyword evidence="4 6" id="KW-0573">Peptidoglycan synthesis</keyword>
<comment type="pathway">
    <text evidence="1 6">Cell wall biogenesis; peptidoglycan biosynthesis.</text>
</comment>
<keyword evidence="3 6" id="KW-0133">Cell shape</keyword>
<evidence type="ECO:0000256" key="6">
    <source>
        <dbReference type="PROSITE-ProRule" id="PRU01373"/>
    </source>
</evidence>
<dbReference type="AlphaFoldDB" id="A0A2T2WLQ1"/>
<evidence type="ECO:0000313" key="10">
    <source>
        <dbReference type="Proteomes" id="UP000241848"/>
    </source>
</evidence>
<reference evidence="9 10" key="1">
    <citation type="journal article" date="2014" name="BMC Genomics">
        <title>Comparison of environmental and isolate Sulfobacillus genomes reveals diverse carbon, sulfur, nitrogen, and hydrogen metabolisms.</title>
        <authorList>
            <person name="Justice N.B."/>
            <person name="Norman A."/>
            <person name="Brown C.T."/>
            <person name="Singh A."/>
            <person name="Thomas B.C."/>
            <person name="Banfield J.F."/>
        </authorList>
    </citation>
    <scope>NUCLEOTIDE SEQUENCE [LARGE SCALE GENOMIC DNA]</scope>
    <source>
        <strain evidence="9">AMDSBA3</strain>
    </source>
</reference>
<accession>A0A2T2WLQ1</accession>
<dbReference type="GO" id="GO:0018104">
    <property type="term" value="P:peptidoglycan-protein cross-linking"/>
    <property type="evidence" value="ECO:0007669"/>
    <property type="project" value="TreeGrafter"/>
</dbReference>
<dbReference type="EMBL" id="PXYV01000008">
    <property type="protein sequence ID" value="PSR23160.1"/>
    <property type="molecule type" value="Genomic_DNA"/>
</dbReference>
<evidence type="ECO:0000313" key="9">
    <source>
        <dbReference type="EMBL" id="PSR23160.1"/>
    </source>
</evidence>
<keyword evidence="7" id="KW-0812">Transmembrane</keyword>
<evidence type="ECO:0000256" key="4">
    <source>
        <dbReference type="ARBA" id="ARBA00022984"/>
    </source>
</evidence>
<organism evidence="9 10">
    <name type="scientific">Sulfobacillus acidophilus</name>
    <dbReference type="NCBI Taxonomy" id="53633"/>
    <lineage>
        <taxon>Bacteria</taxon>
        <taxon>Bacillati</taxon>
        <taxon>Bacillota</taxon>
        <taxon>Clostridia</taxon>
        <taxon>Eubacteriales</taxon>
        <taxon>Clostridiales Family XVII. Incertae Sedis</taxon>
        <taxon>Sulfobacillus</taxon>
    </lineage>
</organism>
<sequence>MTDPHAIFTMKSRRPVTKFDRLALYHVTAVTTACTKGGSVGNHSVRRTKAAKLASSSSRSHNPYGYLAVLVAVLLGVGLWFVRPQVTLSRSNTALLNVQATGLDSHLIATALSASGVEVPLSLRNGALWPAHQLTPNTVVTVSVRDIGLLGWSDTLQRRVITPADPSLVKNSVQVPLGRSLVLKFRESVSQVALWPTKTVVQVNGARHVALGPKPTKPNQGGTVTIQLRARSWEPWGQAQTISWTSVPWITAHLGQTSAPNENYATAALTVTFSTPLSHASLSLWRLSPNVPGHWHEVSNKQYQFVPSGIGFTPATNVTLMLPGGSAGPVAQNGSYLATTTTLTYQIPAGLTETMQEWLAELGYLPLTFTPSTSTPASLSNWDTAYNPVSGTFAWKYARVPVSLEDLWSPTYWSVITQGAVYSFEHQHGLTLTPTPGAPFWNALRQAVQDHDVDKTPYAYVYVSETLPERLWLYVGGKVILTTLANTGIPQTPTSIGTFPVQIRTTFQIMRGKNPDGTPYADPVHWINYFHGSDAVHGFLRAQYGFPQSLGCVEVSIPVAAKIYPHLYIGALVTVQSTGSPPIQLVPPANPNE</sequence>
<dbReference type="GO" id="GO:0071555">
    <property type="term" value="P:cell wall organization"/>
    <property type="evidence" value="ECO:0007669"/>
    <property type="project" value="UniProtKB-UniRule"/>
</dbReference>
<dbReference type="GO" id="GO:0071972">
    <property type="term" value="F:peptidoglycan L,D-transpeptidase activity"/>
    <property type="evidence" value="ECO:0007669"/>
    <property type="project" value="TreeGrafter"/>
</dbReference>
<dbReference type="PANTHER" id="PTHR30582:SF2">
    <property type="entry name" value="L,D-TRANSPEPTIDASE YCIB-RELATED"/>
    <property type="match status" value="1"/>
</dbReference>
<feature type="transmembrane region" description="Helical" evidence="7">
    <location>
        <begin position="64"/>
        <end position="82"/>
    </location>
</feature>
<feature type="active site" description="Nucleophile" evidence="6">
    <location>
        <position position="552"/>
    </location>
</feature>
<proteinExistence type="predicted"/>
<dbReference type="InterPro" id="IPR005490">
    <property type="entry name" value="LD_TPept_cat_dom"/>
</dbReference>
<evidence type="ECO:0000256" key="1">
    <source>
        <dbReference type="ARBA" id="ARBA00004752"/>
    </source>
</evidence>
<name>A0A2T2WLQ1_9FIRM</name>
<dbReference type="Pfam" id="PF03734">
    <property type="entry name" value="YkuD"/>
    <property type="match status" value="1"/>
</dbReference>
<dbReference type="GO" id="GO:0008360">
    <property type="term" value="P:regulation of cell shape"/>
    <property type="evidence" value="ECO:0007669"/>
    <property type="project" value="UniProtKB-UniRule"/>
</dbReference>
<dbReference type="PANTHER" id="PTHR30582">
    <property type="entry name" value="L,D-TRANSPEPTIDASE"/>
    <property type="match status" value="1"/>
</dbReference>
<keyword evidence="7" id="KW-0472">Membrane</keyword>
<evidence type="ECO:0000259" key="8">
    <source>
        <dbReference type="PROSITE" id="PS52029"/>
    </source>
</evidence>
<dbReference type="Gene3D" id="2.40.440.10">
    <property type="entry name" value="L,D-transpeptidase catalytic domain-like"/>
    <property type="match status" value="1"/>
</dbReference>
<dbReference type="UniPathway" id="UPA00219"/>
<feature type="active site" description="Proton donor/acceptor" evidence="6">
    <location>
        <position position="537"/>
    </location>
</feature>
<dbReference type="CDD" id="cd16913">
    <property type="entry name" value="YkuD_like"/>
    <property type="match status" value="1"/>
</dbReference>
<keyword evidence="2" id="KW-0808">Transferase</keyword>